<feature type="repeat" description="TPR" evidence="1">
    <location>
        <begin position="198"/>
        <end position="231"/>
    </location>
</feature>
<sequence length="329" mass="37451">MYIHAILLFLLFAHSTLTHANLELSQQAFDEGNLHLAQSLLIEQPASSYKKPLLLAHIAMRRDDYKAARQQIEEALNLYPTVPELYFAHSQVVAKIAEQASIFSVAGHIKSLKQSLIKAVELAPEHADYRSALIKFYINAPSMFGGDKQEAKRHIEKLEKTDAFSALLTRLWLYARLDEQAKFTYELEQGVQQYPLEPALYHTLGALYYELDKPQLALSYLRQATEIKAQTKTQQKYKALSLVLIGTVSLQLEAHYDEGQKALEQYLNNMTPSHDMPDKSQVKFKLATIAIQQNNGEIARQWLQAVIRETPSNKLKREAKSALKKLTRS</sequence>
<keyword evidence="1" id="KW-0802">TPR repeat</keyword>
<dbReference type="InterPro" id="IPR019734">
    <property type="entry name" value="TPR_rpt"/>
</dbReference>
<dbReference type="InterPro" id="IPR011990">
    <property type="entry name" value="TPR-like_helical_dom_sf"/>
</dbReference>
<keyword evidence="2" id="KW-0732">Signal</keyword>
<name>A0A8I0N011_9GAMM</name>
<organism evidence="3 4">
    <name type="scientific">Pseudoalteromonas peptidolytica F12-50-A1</name>
    <dbReference type="NCBI Taxonomy" id="1315280"/>
    <lineage>
        <taxon>Bacteria</taxon>
        <taxon>Pseudomonadati</taxon>
        <taxon>Pseudomonadota</taxon>
        <taxon>Gammaproteobacteria</taxon>
        <taxon>Alteromonadales</taxon>
        <taxon>Pseudoalteromonadaceae</taxon>
        <taxon>Pseudoalteromonas</taxon>
    </lineage>
</organism>
<evidence type="ECO:0000256" key="2">
    <source>
        <dbReference type="SAM" id="SignalP"/>
    </source>
</evidence>
<proteinExistence type="predicted"/>
<evidence type="ECO:0000256" key="1">
    <source>
        <dbReference type="PROSITE-ProRule" id="PRU00339"/>
    </source>
</evidence>
<comment type="caution">
    <text evidence="3">The sequence shown here is derived from an EMBL/GenBank/DDBJ whole genome shotgun (WGS) entry which is preliminary data.</text>
</comment>
<feature type="signal peptide" evidence="2">
    <location>
        <begin position="1"/>
        <end position="20"/>
    </location>
</feature>
<dbReference type="Proteomes" id="UP000660708">
    <property type="component" value="Unassembled WGS sequence"/>
</dbReference>
<dbReference type="PROSITE" id="PS50005">
    <property type="entry name" value="TPR"/>
    <property type="match status" value="1"/>
</dbReference>
<accession>A0A8I0N011</accession>
<protein>
    <recommendedName>
        <fullName evidence="5">Tetratricopeptide repeat protein</fullName>
    </recommendedName>
</protein>
<keyword evidence="4" id="KW-1185">Reference proteome</keyword>
<dbReference type="EMBL" id="AQHF01000034">
    <property type="protein sequence ID" value="MBE0349239.1"/>
    <property type="molecule type" value="Genomic_DNA"/>
</dbReference>
<gene>
    <name evidence="3" type="ORF">PPEP_b1201</name>
</gene>
<feature type="chain" id="PRO_5034885348" description="Tetratricopeptide repeat protein" evidence="2">
    <location>
        <begin position="21"/>
        <end position="329"/>
    </location>
</feature>
<reference evidence="3 4" key="1">
    <citation type="submission" date="2015-06" db="EMBL/GenBank/DDBJ databases">
        <title>Genome sequence of Pseudoalteromonas peptidolytica.</title>
        <authorList>
            <person name="Xie B.-B."/>
            <person name="Rong J.-C."/>
            <person name="Qin Q.-L."/>
            <person name="Zhang Y.-Z."/>
        </authorList>
    </citation>
    <scope>NUCLEOTIDE SEQUENCE [LARGE SCALE GENOMIC DNA]</scope>
    <source>
        <strain evidence="3 4">F12-50-A1</strain>
    </source>
</reference>
<dbReference type="SMART" id="SM00028">
    <property type="entry name" value="TPR"/>
    <property type="match status" value="3"/>
</dbReference>
<dbReference type="SUPFAM" id="SSF48452">
    <property type="entry name" value="TPR-like"/>
    <property type="match status" value="2"/>
</dbReference>
<evidence type="ECO:0008006" key="5">
    <source>
        <dbReference type="Google" id="ProtNLM"/>
    </source>
</evidence>
<dbReference type="Gene3D" id="1.25.40.10">
    <property type="entry name" value="Tetratricopeptide repeat domain"/>
    <property type="match status" value="3"/>
</dbReference>
<evidence type="ECO:0000313" key="3">
    <source>
        <dbReference type="EMBL" id="MBE0349239.1"/>
    </source>
</evidence>
<dbReference type="AlphaFoldDB" id="A0A8I0N011"/>
<dbReference type="Pfam" id="PF13181">
    <property type="entry name" value="TPR_8"/>
    <property type="match status" value="2"/>
</dbReference>
<evidence type="ECO:0000313" key="4">
    <source>
        <dbReference type="Proteomes" id="UP000660708"/>
    </source>
</evidence>